<protein>
    <recommendedName>
        <fullName evidence="4">Fibronectin type-III domain-containing protein</fullName>
    </recommendedName>
</protein>
<evidence type="ECO:0008006" key="4">
    <source>
        <dbReference type="Google" id="ProtNLM"/>
    </source>
</evidence>
<name>A0ABR6XSB9_9BURK</name>
<comment type="caution">
    <text evidence="2">The sequence shown here is derived from an EMBL/GenBank/DDBJ whole genome shotgun (WGS) entry which is preliminary data.</text>
</comment>
<dbReference type="EMBL" id="JACOFU010000005">
    <property type="protein sequence ID" value="MBC3832406.1"/>
    <property type="molecule type" value="Genomic_DNA"/>
</dbReference>
<keyword evidence="1" id="KW-0732">Signal</keyword>
<feature type="chain" id="PRO_5045203016" description="Fibronectin type-III domain-containing protein" evidence="1">
    <location>
        <begin position="23"/>
        <end position="230"/>
    </location>
</feature>
<organism evidence="2 3">
    <name type="scientific">Undibacterium amnicola</name>
    <dbReference type="NCBI Taxonomy" id="1834038"/>
    <lineage>
        <taxon>Bacteria</taxon>
        <taxon>Pseudomonadati</taxon>
        <taxon>Pseudomonadota</taxon>
        <taxon>Betaproteobacteria</taxon>
        <taxon>Burkholderiales</taxon>
        <taxon>Oxalobacteraceae</taxon>
        <taxon>Undibacterium</taxon>
    </lineage>
</organism>
<reference evidence="2 3" key="1">
    <citation type="submission" date="2020-08" db="EMBL/GenBank/DDBJ databases">
        <title>Novel species isolated from subtropical streams in China.</title>
        <authorList>
            <person name="Lu H."/>
        </authorList>
    </citation>
    <scope>NUCLEOTIDE SEQUENCE [LARGE SCALE GENOMIC DNA]</scope>
    <source>
        <strain evidence="2 3">KCTC 52442</strain>
    </source>
</reference>
<dbReference type="RefSeq" id="WP_186891453.1">
    <property type="nucleotide sequence ID" value="NZ_JACOFU010000005.1"/>
</dbReference>
<feature type="signal peptide" evidence="1">
    <location>
        <begin position="1"/>
        <end position="22"/>
    </location>
</feature>
<evidence type="ECO:0000313" key="3">
    <source>
        <dbReference type="Proteomes" id="UP000643610"/>
    </source>
</evidence>
<keyword evidence="3" id="KW-1185">Reference proteome</keyword>
<proteinExistence type="predicted"/>
<sequence>MKNILFCTGIAICALTSSAAYAQTVSANKASTVSYARDLRGNTQVKLENQGGKTKVTNTATGEFIIADGELAGKLTDHQYTHMMLIKNEQKIKMLKGESDAAILGLDRVNSTSLPSRALIAATNCTFSYSITGGGGGWSSPLCYLPSTSNASISISATSSSSKTYTATLYRDISFWPDKSYGTKNFSTSGSSTTNSSASWTNIDAGSYYYVTLSTTYDGRSVWGQFTLSQ</sequence>
<evidence type="ECO:0000256" key="1">
    <source>
        <dbReference type="SAM" id="SignalP"/>
    </source>
</evidence>
<dbReference type="Proteomes" id="UP000643610">
    <property type="component" value="Unassembled WGS sequence"/>
</dbReference>
<gene>
    <name evidence="2" type="ORF">H8K33_12945</name>
</gene>
<accession>A0ABR6XSB9</accession>
<evidence type="ECO:0000313" key="2">
    <source>
        <dbReference type="EMBL" id="MBC3832406.1"/>
    </source>
</evidence>